<dbReference type="EMBL" id="AYRZ02000009">
    <property type="protein sequence ID" value="PHT73011.1"/>
    <property type="molecule type" value="Genomic_DNA"/>
</dbReference>
<dbReference type="GO" id="GO:0004714">
    <property type="term" value="F:transmembrane receptor protein tyrosine kinase activity"/>
    <property type="evidence" value="ECO:0007669"/>
    <property type="project" value="InterPro"/>
</dbReference>
<dbReference type="STRING" id="4072.A0A2G2YTR1"/>
<keyword evidence="2" id="KW-1185">Reference proteome</keyword>
<proteinExistence type="predicted"/>
<dbReference type="Gene3D" id="3.30.200.20">
    <property type="entry name" value="Phosphorylase Kinase, domain 1"/>
    <property type="match status" value="1"/>
</dbReference>
<evidence type="ECO:0000313" key="2">
    <source>
        <dbReference type="Proteomes" id="UP000222542"/>
    </source>
</evidence>
<accession>A0A2G2YTR1</accession>
<sequence>MGMGDVDIDVIIGIVIGIGIDIVESSRIHFVALQEATNNFNEKLVITETGFGKIYRVYEYVENSNLRSHLHELDLLNMSWEQRLDICIAEARAEKCLVDSNVDRASMSDVLWNLEYILHLQEVVFQDNLEENSIIPIGEQINEFIHVDASAFVAHIKTSNLHYLSSDGVLDN</sequence>
<reference evidence="1 2" key="1">
    <citation type="journal article" date="2014" name="Nat. Genet.">
        <title>Genome sequence of the hot pepper provides insights into the evolution of pungency in Capsicum species.</title>
        <authorList>
            <person name="Kim S."/>
            <person name="Park M."/>
            <person name="Yeom S.I."/>
            <person name="Kim Y.M."/>
            <person name="Lee J.M."/>
            <person name="Lee H.A."/>
            <person name="Seo E."/>
            <person name="Choi J."/>
            <person name="Cheong K."/>
            <person name="Kim K.T."/>
            <person name="Jung K."/>
            <person name="Lee G.W."/>
            <person name="Oh S.K."/>
            <person name="Bae C."/>
            <person name="Kim S.B."/>
            <person name="Lee H.Y."/>
            <person name="Kim S.Y."/>
            <person name="Kim M.S."/>
            <person name="Kang B.C."/>
            <person name="Jo Y.D."/>
            <person name="Yang H.B."/>
            <person name="Jeong H.J."/>
            <person name="Kang W.H."/>
            <person name="Kwon J.K."/>
            <person name="Shin C."/>
            <person name="Lim J.Y."/>
            <person name="Park J.H."/>
            <person name="Huh J.H."/>
            <person name="Kim J.S."/>
            <person name="Kim B.D."/>
            <person name="Cohen O."/>
            <person name="Paran I."/>
            <person name="Suh M.C."/>
            <person name="Lee S.B."/>
            <person name="Kim Y.K."/>
            <person name="Shin Y."/>
            <person name="Noh S.J."/>
            <person name="Park J."/>
            <person name="Seo Y.S."/>
            <person name="Kwon S.Y."/>
            <person name="Kim H.A."/>
            <person name="Park J.M."/>
            <person name="Kim H.J."/>
            <person name="Choi S.B."/>
            <person name="Bosland P.W."/>
            <person name="Reeves G."/>
            <person name="Jo S.H."/>
            <person name="Lee B.W."/>
            <person name="Cho H.T."/>
            <person name="Choi H.S."/>
            <person name="Lee M.S."/>
            <person name="Yu Y."/>
            <person name="Do Choi Y."/>
            <person name="Park B.S."/>
            <person name="van Deynze A."/>
            <person name="Ashrafi H."/>
            <person name="Hill T."/>
            <person name="Kim W.T."/>
            <person name="Pai H.S."/>
            <person name="Ahn H.K."/>
            <person name="Yeam I."/>
            <person name="Giovannoni J.J."/>
            <person name="Rose J.K."/>
            <person name="Sorensen I."/>
            <person name="Lee S.J."/>
            <person name="Kim R.W."/>
            <person name="Choi I.Y."/>
            <person name="Choi B.S."/>
            <person name="Lim J.S."/>
            <person name="Lee Y.H."/>
            <person name="Choi D."/>
        </authorList>
    </citation>
    <scope>NUCLEOTIDE SEQUENCE [LARGE SCALE GENOMIC DNA]</scope>
    <source>
        <strain evidence="2">cv. CM334</strain>
    </source>
</reference>
<name>A0A2G2YTR1_CAPAN</name>
<gene>
    <name evidence="1" type="ORF">T459_23796</name>
</gene>
<dbReference type="Gramene" id="PHT73011">
    <property type="protein sequence ID" value="PHT73011"/>
    <property type="gene ID" value="T459_23796"/>
</dbReference>
<organism evidence="1 2">
    <name type="scientific">Capsicum annuum</name>
    <name type="common">Capsicum pepper</name>
    <dbReference type="NCBI Taxonomy" id="4072"/>
    <lineage>
        <taxon>Eukaryota</taxon>
        <taxon>Viridiplantae</taxon>
        <taxon>Streptophyta</taxon>
        <taxon>Embryophyta</taxon>
        <taxon>Tracheophyta</taxon>
        <taxon>Spermatophyta</taxon>
        <taxon>Magnoliopsida</taxon>
        <taxon>eudicotyledons</taxon>
        <taxon>Gunneridae</taxon>
        <taxon>Pentapetalae</taxon>
        <taxon>asterids</taxon>
        <taxon>lamiids</taxon>
        <taxon>Solanales</taxon>
        <taxon>Solanaceae</taxon>
        <taxon>Solanoideae</taxon>
        <taxon>Capsiceae</taxon>
        <taxon>Capsicum</taxon>
    </lineage>
</organism>
<evidence type="ECO:0000313" key="1">
    <source>
        <dbReference type="EMBL" id="PHT73011.1"/>
    </source>
</evidence>
<reference evidence="1 2" key="2">
    <citation type="journal article" date="2017" name="Genome Biol.">
        <title>New reference genome sequences of hot pepper reveal the massive evolution of plant disease-resistance genes by retroduplication.</title>
        <authorList>
            <person name="Kim S."/>
            <person name="Park J."/>
            <person name="Yeom S.I."/>
            <person name="Kim Y.M."/>
            <person name="Seo E."/>
            <person name="Kim K.T."/>
            <person name="Kim M.S."/>
            <person name="Lee J.M."/>
            <person name="Cheong K."/>
            <person name="Shin H.S."/>
            <person name="Kim S.B."/>
            <person name="Han K."/>
            <person name="Lee J."/>
            <person name="Park M."/>
            <person name="Lee H.A."/>
            <person name="Lee H.Y."/>
            <person name="Lee Y."/>
            <person name="Oh S."/>
            <person name="Lee J.H."/>
            <person name="Choi E."/>
            <person name="Choi E."/>
            <person name="Lee S.E."/>
            <person name="Jeon J."/>
            <person name="Kim H."/>
            <person name="Choi G."/>
            <person name="Song H."/>
            <person name="Lee J."/>
            <person name="Lee S.C."/>
            <person name="Kwon J.K."/>
            <person name="Lee H.Y."/>
            <person name="Koo N."/>
            <person name="Hong Y."/>
            <person name="Kim R.W."/>
            <person name="Kang W.H."/>
            <person name="Huh J.H."/>
            <person name="Kang B.C."/>
            <person name="Yang T.J."/>
            <person name="Lee Y.H."/>
            <person name="Bennetzen J.L."/>
            <person name="Choi D."/>
        </authorList>
    </citation>
    <scope>NUCLEOTIDE SEQUENCE [LARGE SCALE GENOMIC DNA]</scope>
    <source>
        <strain evidence="2">cv. CM334</strain>
    </source>
</reference>
<dbReference type="InterPro" id="IPR045272">
    <property type="entry name" value="ANXUR1/2-like"/>
</dbReference>
<protein>
    <submittedName>
        <fullName evidence="1">Uncharacterized protein</fullName>
    </submittedName>
</protein>
<comment type="caution">
    <text evidence="1">The sequence shown here is derived from an EMBL/GenBank/DDBJ whole genome shotgun (WGS) entry which is preliminary data.</text>
</comment>
<dbReference type="PANTHER" id="PTHR27003:SF375">
    <property type="entry name" value="RECEPTOR-LIKE PROTEIN KINASE HERK 1"/>
    <property type="match status" value="1"/>
</dbReference>
<dbReference type="AlphaFoldDB" id="A0A2G2YTR1"/>
<dbReference type="PANTHER" id="PTHR27003">
    <property type="entry name" value="OS07G0166700 PROTEIN"/>
    <property type="match status" value="1"/>
</dbReference>
<dbReference type="Proteomes" id="UP000222542">
    <property type="component" value="Unassembled WGS sequence"/>
</dbReference>